<protein>
    <recommendedName>
        <fullName evidence="3">PDZ domain-containing protein</fullName>
    </recommendedName>
</protein>
<feature type="signal peptide" evidence="2">
    <location>
        <begin position="1"/>
        <end position="16"/>
    </location>
</feature>
<dbReference type="PROSITE" id="PS50106">
    <property type="entry name" value="PDZ"/>
    <property type="match status" value="1"/>
</dbReference>
<reference evidence="4" key="1">
    <citation type="submission" date="2022-10" db="EMBL/GenBank/DDBJ databases">
        <authorList>
            <person name="Chen Y."/>
            <person name="Dougan E. K."/>
            <person name="Chan C."/>
            <person name="Rhodes N."/>
            <person name="Thang M."/>
        </authorList>
    </citation>
    <scope>NUCLEOTIDE SEQUENCE</scope>
</reference>
<dbReference type="Proteomes" id="UP001152797">
    <property type="component" value="Unassembled WGS sequence"/>
</dbReference>
<dbReference type="EMBL" id="CAMXCT030006594">
    <property type="protein sequence ID" value="CAL4803934.1"/>
    <property type="molecule type" value="Genomic_DNA"/>
</dbReference>
<gene>
    <name evidence="4" type="ORF">C1SCF055_LOCUS41348</name>
</gene>
<feature type="chain" id="PRO_5043271958" description="PDZ domain-containing protein" evidence="2">
    <location>
        <begin position="17"/>
        <end position="245"/>
    </location>
</feature>
<reference evidence="5 6" key="2">
    <citation type="submission" date="2024-05" db="EMBL/GenBank/DDBJ databases">
        <authorList>
            <person name="Chen Y."/>
            <person name="Shah S."/>
            <person name="Dougan E. K."/>
            <person name="Thang M."/>
            <person name="Chan C."/>
        </authorList>
    </citation>
    <scope>NUCLEOTIDE SEQUENCE [LARGE SCALE GENOMIC DNA]</scope>
</reference>
<evidence type="ECO:0000256" key="1">
    <source>
        <dbReference type="SAM" id="MobiDB-lite"/>
    </source>
</evidence>
<dbReference type="OrthoDB" id="10322530at2759"/>
<feature type="domain" description="PDZ" evidence="3">
    <location>
        <begin position="110"/>
        <end position="182"/>
    </location>
</feature>
<accession>A0A9P1DWC1</accession>
<keyword evidence="6" id="KW-1185">Reference proteome</keyword>
<dbReference type="InterPro" id="IPR036034">
    <property type="entry name" value="PDZ_sf"/>
</dbReference>
<feature type="compositionally biased region" description="Polar residues" evidence="1">
    <location>
        <begin position="16"/>
        <end position="25"/>
    </location>
</feature>
<dbReference type="InterPro" id="IPR001478">
    <property type="entry name" value="PDZ"/>
</dbReference>
<evidence type="ECO:0000313" key="6">
    <source>
        <dbReference type="Proteomes" id="UP001152797"/>
    </source>
</evidence>
<dbReference type="CDD" id="cd00136">
    <property type="entry name" value="PDZ_canonical"/>
    <property type="match status" value="1"/>
</dbReference>
<dbReference type="EMBL" id="CAMXCT020006594">
    <property type="protein sequence ID" value="CAL1169997.1"/>
    <property type="molecule type" value="Genomic_DNA"/>
</dbReference>
<dbReference type="Pfam" id="PF00595">
    <property type="entry name" value="PDZ"/>
    <property type="match status" value="1"/>
</dbReference>
<feature type="region of interest" description="Disordered" evidence="1">
    <location>
        <begin position="56"/>
        <end position="75"/>
    </location>
</feature>
<name>A0A9P1DWC1_9DINO</name>
<feature type="region of interest" description="Disordered" evidence="1">
    <location>
        <begin position="16"/>
        <end position="35"/>
    </location>
</feature>
<dbReference type="Gene3D" id="2.30.42.10">
    <property type="match status" value="1"/>
</dbReference>
<evidence type="ECO:0000313" key="5">
    <source>
        <dbReference type="EMBL" id="CAL4803934.1"/>
    </source>
</evidence>
<dbReference type="SUPFAM" id="SSF50156">
    <property type="entry name" value="PDZ domain-like"/>
    <property type="match status" value="1"/>
</dbReference>
<keyword evidence="2" id="KW-0732">Signal</keyword>
<evidence type="ECO:0000256" key="2">
    <source>
        <dbReference type="SAM" id="SignalP"/>
    </source>
</evidence>
<dbReference type="AlphaFoldDB" id="A0A9P1DWC1"/>
<comment type="caution">
    <text evidence="4">The sequence shown here is derived from an EMBL/GenBank/DDBJ whole genome shotgun (WGS) entry which is preliminary data.</text>
</comment>
<dbReference type="SMART" id="SM00228">
    <property type="entry name" value="PDZ"/>
    <property type="match status" value="1"/>
</dbReference>
<evidence type="ECO:0000313" key="4">
    <source>
        <dbReference type="EMBL" id="CAI4016622.1"/>
    </source>
</evidence>
<proteinExistence type="predicted"/>
<evidence type="ECO:0000259" key="3">
    <source>
        <dbReference type="PROSITE" id="PS50106"/>
    </source>
</evidence>
<organism evidence="4">
    <name type="scientific">Cladocopium goreaui</name>
    <dbReference type="NCBI Taxonomy" id="2562237"/>
    <lineage>
        <taxon>Eukaryota</taxon>
        <taxon>Sar</taxon>
        <taxon>Alveolata</taxon>
        <taxon>Dinophyceae</taxon>
        <taxon>Suessiales</taxon>
        <taxon>Symbiodiniaceae</taxon>
        <taxon>Cladocopium</taxon>
    </lineage>
</organism>
<sequence length="245" mass="26820">MSVLLCFSIFGQDGSAAQPSRSTESAKAVETPETGDTLQSVIAWMTVADLGQDDIIDQGSGGGDAEAIPPLPTRERKNSNYCNFEALDEVVDPDEEWNQRLRGTGAAGRLVAYESGDRPQDDLHLRGGAGKRVVVSFVRRSSRAEQAGVKTGDILVSINGRKDFAGLRAEEVLRRIYGPVTLVFLGFIGKWHAELRLSNQDSCFCGLDSKVPIAMGRPDAPLQASLLLVFWRQRLIWKWDNAKIS</sequence>
<dbReference type="EMBL" id="CAMXCT010006594">
    <property type="protein sequence ID" value="CAI4016622.1"/>
    <property type="molecule type" value="Genomic_DNA"/>
</dbReference>